<accession>A0A5C4Y5E3</accession>
<gene>
    <name evidence="2" type="ORF">FHR04_12230</name>
    <name evidence="1" type="ORF">HNQ04_002368</name>
</gene>
<reference evidence="1 4" key="2">
    <citation type="submission" date="2020-08" db="EMBL/GenBank/DDBJ databases">
        <title>Genomic Encyclopedia of Type Strains, Phase IV (KMG-IV): sequencing the most valuable type-strain genomes for metagenomic binning, comparative biology and taxonomic classification.</title>
        <authorList>
            <person name="Goeker M."/>
        </authorList>
    </citation>
    <scope>NUCLEOTIDE SEQUENCE [LARGE SCALE GENOMIC DNA]</scope>
    <source>
        <strain evidence="1 4">DSM 12027</strain>
    </source>
</reference>
<comment type="caution">
    <text evidence="2">The sequence shown here is derived from an EMBL/GenBank/DDBJ whole genome shotgun (WGS) entry which is preliminary data.</text>
</comment>
<evidence type="ECO:0000313" key="3">
    <source>
        <dbReference type="Proteomes" id="UP000313988"/>
    </source>
</evidence>
<dbReference type="AlphaFoldDB" id="A0A5C4Y5E3"/>
<dbReference type="RefSeq" id="WP_139403691.1">
    <property type="nucleotide sequence ID" value="NZ_JACHEW010000011.1"/>
</dbReference>
<dbReference type="OrthoDB" id="64698at2"/>
<dbReference type="EMBL" id="JACHEW010000011">
    <property type="protein sequence ID" value="MBB6017106.1"/>
    <property type="molecule type" value="Genomic_DNA"/>
</dbReference>
<protein>
    <submittedName>
        <fullName evidence="2">Uncharacterized protein</fullName>
    </submittedName>
</protein>
<reference evidence="2 3" key="1">
    <citation type="submission" date="2019-06" db="EMBL/GenBank/DDBJ databases">
        <title>Genome sequence of Deinococcus radiopugnans ATCC 19172.</title>
        <authorList>
            <person name="Maclea K.S."/>
            <person name="Maynard C.R."/>
        </authorList>
    </citation>
    <scope>NUCLEOTIDE SEQUENCE [LARGE SCALE GENOMIC DNA]</scope>
    <source>
        <strain evidence="2 3">ATCC 19172</strain>
    </source>
</reference>
<evidence type="ECO:0000313" key="4">
    <source>
        <dbReference type="Proteomes" id="UP000629870"/>
    </source>
</evidence>
<dbReference type="Proteomes" id="UP000629870">
    <property type="component" value="Unassembled WGS sequence"/>
</dbReference>
<dbReference type="EMBL" id="VDMO01000012">
    <property type="protein sequence ID" value="TNM70664.1"/>
    <property type="molecule type" value="Genomic_DNA"/>
</dbReference>
<evidence type="ECO:0000313" key="1">
    <source>
        <dbReference type="EMBL" id="MBB6017106.1"/>
    </source>
</evidence>
<dbReference type="Proteomes" id="UP000313988">
    <property type="component" value="Unassembled WGS sequence"/>
</dbReference>
<organism evidence="2 3">
    <name type="scientific">Deinococcus radiopugnans ATCC 19172</name>
    <dbReference type="NCBI Taxonomy" id="585398"/>
    <lineage>
        <taxon>Bacteria</taxon>
        <taxon>Thermotogati</taxon>
        <taxon>Deinococcota</taxon>
        <taxon>Deinococci</taxon>
        <taxon>Deinococcales</taxon>
        <taxon>Deinococcaceae</taxon>
        <taxon>Deinococcus</taxon>
    </lineage>
</organism>
<name>A0A5C4Y5E3_9DEIO</name>
<proteinExistence type="predicted"/>
<keyword evidence="4" id="KW-1185">Reference proteome</keyword>
<evidence type="ECO:0000313" key="2">
    <source>
        <dbReference type="EMBL" id="TNM70664.1"/>
    </source>
</evidence>
<sequence>MTFPTTRDGYRQRLMHDIFRLVQMIESDDNLHCGAKALARSVHLDVRESFHAQRWQSIPVYEGIQARVPLHEPPSLLMVHHAGEDGRRFVQEKSVRVHPPFRPSDGVGFEIVPKGCRLLRHFQDHVGGEAAFTVWRGFVSESALPGTPLYHHETLPPIRYDAAQ</sequence>